<proteinExistence type="predicted"/>
<evidence type="ECO:0000313" key="1">
    <source>
        <dbReference type="EMBL" id="KAF4745181.1"/>
    </source>
</evidence>
<feature type="non-terminal residue" evidence="1">
    <location>
        <position position="315"/>
    </location>
</feature>
<organism evidence="1 2">
    <name type="scientific">Perkinsus olseni</name>
    <name type="common">Perkinsus atlanticus</name>
    <dbReference type="NCBI Taxonomy" id="32597"/>
    <lineage>
        <taxon>Eukaryota</taxon>
        <taxon>Sar</taxon>
        <taxon>Alveolata</taxon>
        <taxon>Perkinsozoa</taxon>
        <taxon>Perkinsea</taxon>
        <taxon>Perkinsida</taxon>
        <taxon>Perkinsidae</taxon>
        <taxon>Perkinsus</taxon>
    </lineage>
</organism>
<dbReference type="SUPFAM" id="SSF81631">
    <property type="entry name" value="PAP/OAS1 substrate-binding domain"/>
    <property type="match status" value="1"/>
</dbReference>
<dbReference type="Gene3D" id="1.10.1410.10">
    <property type="match status" value="1"/>
</dbReference>
<accession>A0A7J6TJX4</accession>
<sequence length="315" mass="34696">YSLEWPFGGYEISSQLPDVLDVHTEAKRAGRGSKAVSSIQAQVRTRNVDEGRIQLSGKFFKTFKSIQQLSGASPCPDTNGQTDESLALPEPAQPVSLLLECPTTAGLTSFDLCNEPPPAYGDKKRQMTSRGKATHTQVLEHASNEAFLEWLPDYPYDQLDVMPVLSPSYPQLNLLVGMTETHRRVFVSEAYRADRLLTSVEAGCSIPPSLTQKFTLPKGGPFGCWLVVRLMAASTKLIDGFYHVGFRNDDGLIRELEAEHSVRIRPVTPFLTGPVGDAGAQTLTYIAYIDFPAKSNPLWGHGPPVKRLYAEEKEA</sequence>
<dbReference type="AlphaFoldDB" id="A0A7J6TJX4"/>
<feature type="non-terminal residue" evidence="1">
    <location>
        <position position="1"/>
    </location>
</feature>
<reference evidence="1 2" key="1">
    <citation type="submission" date="2020-04" db="EMBL/GenBank/DDBJ databases">
        <title>Perkinsus olseni comparative genomics.</title>
        <authorList>
            <person name="Bogema D.R."/>
        </authorList>
    </citation>
    <scope>NUCLEOTIDE SEQUENCE [LARGE SCALE GENOMIC DNA]</scope>
    <source>
        <strain evidence="1">ATCC PRA-205</strain>
    </source>
</reference>
<comment type="caution">
    <text evidence="1">The sequence shown here is derived from an EMBL/GenBank/DDBJ whole genome shotgun (WGS) entry which is preliminary data.</text>
</comment>
<name>A0A7J6TJX4_PEROL</name>
<protein>
    <submittedName>
        <fullName evidence="1">Uncharacterized protein</fullName>
    </submittedName>
</protein>
<dbReference type="Proteomes" id="UP000574390">
    <property type="component" value="Unassembled WGS sequence"/>
</dbReference>
<dbReference type="EMBL" id="JABANM010006902">
    <property type="protein sequence ID" value="KAF4745181.1"/>
    <property type="molecule type" value="Genomic_DNA"/>
</dbReference>
<evidence type="ECO:0000313" key="2">
    <source>
        <dbReference type="Proteomes" id="UP000574390"/>
    </source>
</evidence>
<gene>
    <name evidence="1" type="ORF">FOZ62_007164</name>
</gene>